<evidence type="ECO:0000313" key="5">
    <source>
        <dbReference type="Proteomes" id="UP001139721"/>
    </source>
</evidence>
<evidence type="ECO:0000313" key="4">
    <source>
        <dbReference type="EMBL" id="MCL9684873.1"/>
    </source>
</evidence>
<keyword evidence="1" id="KW-0175">Coiled coil</keyword>
<keyword evidence="2" id="KW-0812">Transmembrane</keyword>
<reference evidence="4" key="1">
    <citation type="submission" date="2021-11" db="EMBL/GenBank/DDBJ databases">
        <title>Legionella maioricencis sp. nov., a new species isolated from hot water samples in Mallorca.</title>
        <authorList>
            <person name="Crespi S."/>
            <person name="Drasar V."/>
            <person name="Salva-Serra F."/>
            <person name="Jaen-Luchoro D."/>
            <person name="Pineiro-Iglesias B."/>
            <person name="Aliaga F."/>
            <person name="Fernandez-Juarez V."/>
            <person name="Coll G."/>
            <person name="Moore E.R.B."/>
            <person name="Bennasar-Figueras A."/>
        </authorList>
    </citation>
    <scope>NUCLEOTIDE SEQUENCE</scope>
    <source>
        <strain evidence="4">HCPI-6</strain>
    </source>
</reference>
<organism evidence="4 5">
    <name type="scientific">Legionella maioricensis</name>
    <dbReference type="NCBI Taxonomy" id="2896528"/>
    <lineage>
        <taxon>Bacteria</taxon>
        <taxon>Pseudomonadati</taxon>
        <taxon>Pseudomonadota</taxon>
        <taxon>Gammaproteobacteria</taxon>
        <taxon>Legionellales</taxon>
        <taxon>Legionellaceae</taxon>
        <taxon>Legionella</taxon>
    </lineage>
</organism>
<dbReference type="AlphaFoldDB" id="A0A9X2D282"/>
<dbReference type="InterPro" id="IPR050393">
    <property type="entry name" value="MFP_Efflux_Pump"/>
</dbReference>
<protein>
    <submittedName>
        <fullName evidence="4">HlyD family secretion protein</fullName>
    </submittedName>
</protein>
<evidence type="ECO:0000256" key="2">
    <source>
        <dbReference type="SAM" id="Phobius"/>
    </source>
</evidence>
<feature type="domain" description="p-hydroxybenzoic acid efflux pump subunit AaeA-like beta-barrel" evidence="3">
    <location>
        <begin position="234"/>
        <end position="330"/>
    </location>
</feature>
<name>A0A9X2D282_9GAMM</name>
<dbReference type="SUPFAM" id="SSF111369">
    <property type="entry name" value="HlyD-like secretion proteins"/>
    <property type="match status" value="2"/>
</dbReference>
<sequence length="334" mass="38264">MSKFTRYLKKKISFPMIVVILALAIGIFHLFSYMIPFTDNAFVVTNVTPVAADVSGFITEIHVKNGQRVKKNQPIFTVYQVPYQLAYQQAEADYQEGIKKIAVFEKQIKRANALIKSTDAELAKVNYELGLKKSKYVAQAVSTLEVKKLAYDADTLKHKRIALQQEVEVLLAEIEQQKHTIQSLKAKRDNAKINLDLTVVRAPSDGVIDNMYVSPNTPIKIHEPVFSFIDTSNYYIQANFNETDLRRVRIKDKAYIILRMYYFDKIFHGEVVNSLWAAERQVTAPNSKIQLVSNENEWLLLPQRFPLQIKILDPDPNYPLNPGASAYVYISTKR</sequence>
<dbReference type="InterPro" id="IPR058634">
    <property type="entry name" value="AaeA-lik-b-barrel"/>
</dbReference>
<dbReference type="Gene3D" id="1.10.287.470">
    <property type="entry name" value="Helix hairpin bin"/>
    <property type="match status" value="1"/>
</dbReference>
<keyword evidence="2" id="KW-1133">Transmembrane helix</keyword>
<dbReference type="PANTHER" id="PTHR30367">
    <property type="entry name" value="P-HYDROXYBENZOIC ACID EFFLUX PUMP SUBUNIT AAEA-RELATED"/>
    <property type="match status" value="1"/>
</dbReference>
<keyword evidence="5" id="KW-1185">Reference proteome</keyword>
<dbReference type="Pfam" id="PF25963">
    <property type="entry name" value="Beta-barrel_AAEA"/>
    <property type="match status" value="1"/>
</dbReference>
<proteinExistence type="predicted"/>
<dbReference type="Gene3D" id="2.40.50.100">
    <property type="match status" value="1"/>
</dbReference>
<evidence type="ECO:0000259" key="3">
    <source>
        <dbReference type="Pfam" id="PF25963"/>
    </source>
</evidence>
<dbReference type="Proteomes" id="UP001139721">
    <property type="component" value="Unassembled WGS sequence"/>
</dbReference>
<evidence type="ECO:0000256" key="1">
    <source>
        <dbReference type="SAM" id="Coils"/>
    </source>
</evidence>
<gene>
    <name evidence="4" type="ORF">LOX96_12275</name>
</gene>
<feature type="transmembrane region" description="Helical" evidence="2">
    <location>
        <begin position="12"/>
        <end position="35"/>
    </location>
</feature>
<keyword evidence="2" id="KW-0472">Membrane</keyword>
<comment type="caution">
    <text evidence="4">The sequence shown here is derived from an EMBL/GenBank/DDBJ whole genome shotgun (WGS) entry which is preliminary data.</text>
</comment>
<dbReference type="RefSeq" id="WP_250424418.1">
    <property type="nucleotide sequence ID" value="NZ_JAJKBJ010000015.1"/>
</dbReference>
<dbReference type="PANTHER" id="PTHR30367:SF1">
    <property type="entry name" value="MULTIDRUG RESISTANCE PROTEIN MDTN"/>
    <property type="match status" value="1"/>
</dbReference>
<dbReference type="EMBL" id="JAJKBJ010000015">
    <property type="protein sequence ID" value="MCL9684873.1"/>
    <property type="molecule type" value="Genomic_DNA"/>
</dbReference>
<feature type="coiled-coil region" evidence="1">
    <location>
        <begin position="153"/>
        <end position="194"/>
    </location>
</feature>
<accession>A0A9X2D282</accession>
<feature type="coiled-coil region" evidence="1">
    <location>
        <begin position="87"/>
        <end position="121"/>
    </location>
</feature>
<dbReference type="Gene3D" id="2.40.30.170">
    <property type="match status" value="1"/>
</dbReference>